<dbReference type="HAMAP" id="MF_01374">
    <property type="entry name" value="Glyoxalase_2"/>
    <property type="match status" value="1"/>
</dbReference>
<dbReference type="GO" id="GO:0004416">
    <property type="term" value="F:hydroxyacylglutathione hydrolase activity"/>
    <property type="evidence" value="ECO:0007669"/>
    <property type="project" value="UniProtKB-EC"/>
</dbReference>
<dbReference type="GO" id="GO:0019243">
    <property type="term" value="P:methylglyoxal catabolic process to D-lactate via S-lactoyl-glutathione"/>
    <property type="evidence" value="ECO:0007669"/>
    <property type="project" value="InterPro"/>
</dbReference>
<dbReference type="EC" id="3.1.2.6" evidence="5"/>
<dbReference type="InterPro" id="IPR001279">
    <property type="entry name" value="Metallo-B-lactamas"/>
</dbReference>
<evidence type="ECO:0000256" key="8">
    <source>
        <dbReference type="ARBA" id="ARBA00022833"/>
    </source>
</evidence>
<feature type="domain" description="Metallo-beta-lactamase" evidence="10">
    <location>
        <begin position="12"/>
        <end position="175"/>
    </location>
</feature>
<dbReference type="InterPro" id="IPR050110">
    <property type="entry name" value="Glyoxalase_II_hydrolase"/>
</dbReference>
<evidence type="ECO:0000256" key="3">
    <source>
        <dbReference type="ARBA" id="ARBA00004963"/>
    </source>
</evidence>
<dbReference type="Pfam" id="PF16123">
    <property type="entry name" value="HAGH_C"/>
    <property type="match status" value="1"/>
</dbReference>
<dbReference type="InterPro" id="IPR035680">
    <property type="entry name" value="Clx_II_MBL"/>
</dbReference>
<keyword evidence="7 11" id="KW-0378">Hydrolase</keyword>
<dbReference type="InterPro" id="IPR036866">
    <property type="entry name" value="RibonucZ/Hydroxyglut_hydro"/>
</dbReference>
<evidence type="ECO:0000256" key="2">
    <source>
        <dbReference type="ARBA" id="ARBA00001947"/>
    </source>
</evidence>
<evidence type="ECO:0000256" key="5">
    <source>
        <dbReference type="ARBA" id="ARBA00011917"/>
    </source>
</evidence>
<dbReference type="Gene3D" id="3.60.15.10">
    <property type="entry name" value="Ribonuclease Z/Hydroxyacylglutathione hydrolase-like"/>
    <property type="match status" value="1"/>
</dbReference>
<dbReference type="InterPro" id="IPR032282">
    <property type="entry name" value="HAGH_C"/>
</dbReference>
<dbReference type="EMBL" id="UOFV01000111">
    <property type="protein sequence ID" value="VAW97357.1"/>
    <property type="molecule type" value="Genomic_DNA"/>
</dbReference>
<protein>
    <recommendedName>
        <fullName evidence="5">hydroxyacylglutathione hydrolase</fullName>
        <ecNumber evidence="5">3.1.2.6</ecNumber>
    </recommendedName>
    <alternativeName>
        <fullName evidence="9">Glyoxalase II</fullName>
    </alternativeName>
</protein>
<evidence type="ECO:0000256" key="6">
    <source>
        <dbReference type="ARBA" id="ARBA00022723"/>
    </source>
</evidence>
<reference evidence="11" key="1">
    <citation type="submission" date="2018-06" db="EMBL/GenBank/DDBJ databases">
        <authorList>
            <person name="Zhirakovskaya E."/>
        </authorList>
    </citation>
    <scope>NUCLEOTIDE SEQUENCE</scope>
</reference>
<proteinExistence type="inferred from homology"/>
<dbReference type="PANTHER" id="PTHR43705">
    <property type="entry name" value="HYDROXYACYLGLUTATHIONE HYDROLASE"/>
    <property type="match status" value="1"/>
</dbReference>
<keyword evidence="6" id="KW-0479">Metal-binding</keyword>
<comment type="pathway">
    <text evidence="3">Secondary metabolite metabolism; methylglyoxal degradation; (R)-lactate from methylglyoxal: step 2/2.</text>
</comment>
<dbReference type="InterPro" id="IPR017782">
    <property type="entry name" value="Hydroxyacylglutathione_Hdrlase"/>
</dbReference>
<evidence type="ECO:0000256" key="4">
    <source>
        <dbReference type="ARBA" id="ARBA00006759"/>
    </source>
</evidence>
<organism evidence="11">
    <name type="scientific">hydrothermal vent metagenome</name>
    <dbReference type="NCBI Taxonomy" id="652676"/>
    <lineage>
        <taxon>unclassified sequences</taxon>
        <taxon>metagenomes</taxon>
        <taxon>ecological metagenomes</taxon>
    </lineage>
</organism>
<dbReference type="PANTHER" id="PTHR43705:SF1">
    <property type="entry name" value="HYDROXYACYLGLUTATHIONE HYDROLASE GLOB"/>
    <property type="match status" value="1"/>
</dbReference>
<dbReference type="AlphaFoldDB" id="A0A3B1ACW5"/>
<gene>
    <name evidence="11" type="ORF">MNBD_GAMMA19-996</name>
</gene>
<sequence length="264" mass="29170">MLTVQTITAFEDNYIWLIRHPDQPQVVIVDPGDATPVIAAITAQSLKPVAILITHHHWDHVGGIEDLLARWPMPVYGPARETIPHISQPLTENNHVHIEALAADFQVLHVPGHTAGHVAYYHPASDVDEHGMIFVGDTLFAGGCGRLFEGTPAQMYDSLSQIAALPDDTRVYCAHEYTADNLTFARIAEPDNPALQARQQTVQQQREQGQATVPSLLGEEKATNPFLRCEQADIIRAAEGFSGRKLHTSAEVFATVRHWKDTLD</sequence>
<name>A0A3B1ACW5_9ZZZZ</name>
<dbReference type="Pfam" id="PF00753">
    <property type="entry name" value="Lactamase_B"/>
    <property type="match status" value="1"/>
</dbReference>
<comment type="cofactor">
    <cofactor evidence="2">
        <name>Zn(2+)</name>
        <dbReference type="ChEBI" id="CHEBI:29105"/>
    </cofactor>
</comment>
<dbReference type="PIRSF" id="PIRSF005457">
    <property type="entry name" value="Glx"/>
    <property type="match status" value="1"/>
</dbReference>
<evidence type="ECO:0000256" key="9">
    <source>
        <dbReference type="ARBA" id="ARBA00031044"/>
    </source>
</evidence>
<dbReference type="NCBIfam" id="TIGR03413">
    <property type="entry name" value="GSH_gloB"/>
    <property type="match status" value="1"/>
</dbReference>
<dbReference type="SMART" id="SM00849">
    <property type="entry name" value="Lactamase_B"/>
    <property type="match status" value="1"/>
</dbReference>
<accession>A0A3B1ACW5</accession>
<dbReference type="CDD" id="cd07723">
    <property type="entry name" value="hydroxyacylglutathione_hydrolase_MBL-fold"/>
    <property type="match status" value="1"/>
</dbReference>
<dbReference type="SUPFAM" id="SSF56281">
    <property type="entry name" value="Metallo-hydrolase/oxidoreductase"/>
    <property type="match status" value="1"/>
</dbReference>
<comment type="similarity">
    <text evidence="4">Belongs to the metallo-beta-lactamase superfamily. Glyoxalase II family.</text>
</comment>
<keyword evidence="8" id="KW-0862">Zinc</keyword>
<evidence type="ECO:0000259" key="10">
    <source>
        <dbReference type="SMART" id="SM00849"/>
    </source>
</evidence>
<evidence type="ECO:0000256" key="1">
    <source>
        <dbReference type="ARBA" id="ARBA00001623"/>
    </source>
</evidence>
<comment type="catalytic activity">
    <reaction evidence="1">
        <text>an S-(2-hydroxyacyl)glutathione + H2O = a 2-hydroxy carboxylate + glutathione + H(+)</text>
        <dbReference type="Rhea" id="RHEA:21864"/>
        <dbReference type="ChEBI" id="CHEBI:15377"/>
        <dbReference type="ChEBI" id="CHEBI:15378"/>
        <dbReference type="ChEBI" id="CHEBI:57925"/>
        <dbReference type="ChEBI" id="CHEBI:58896"/>
        <dbReference type="ChEBI" id="CHEBI:71261"/>
        <dbReference type="EC" id="3.1.2.6"/>
    </reaction>
</comment>
<evidence type="ECO:0000256" key="7">
    <source>
        <dbReference type="ARBA" id="ARBA00022801"/>
    </source>
</evidence>
<dbReference type="GO" id="GO:0046872">
    <property type="term" value="F:metal ion binding"/>
    <property type="evidence" value="ECO:0007669"/>
    <property type="project" value="UniProtKB-KW"/>
</dbReference>
<evidence type="ECO:0000313" key="11">
    <source>
        <dbReference type="EMBL" id="VAW97357.1"/>
    </source>
</evidence>